<protein>
    <submittedName>
        <fullName evidence="2">Uncharacterized protein</fullName>
    </submittedName>
</protein>
<evidence type="ECO:0000256" key="1">
    <source>
        <dbReference type="SAM" id="MobiDB-lite"/>
    </source>
</evidence>
<accession>A0A1W2FZT0</accession>
<evidence type="ECO:0000313" key="2">
    <source>
        <dbReference type="EMBL" id="SMD27128.1"/>
    </source>
</evidence>
<sequence length="70" mass="7253">MQRVGIGVQSLGLFSSEVEWFAELVPGGTIPRQDPGWGGGGAGPIPAPPSSNTSVNVQQEIESASPAHRR</sequence>
<dbReference type="EMBL" id="FWXV01000020">
    <property type="protein sequence ID" value="SMD27128.1"/>
    <property type="molecule type" value="Genomic_DNA"/>
</dbReference>
<name>A0A1W2FZT0_KIBAR</name>
<evidence type="ECO:0000313" key="3">
    <source>
        <dbReference type="Proteomes" id="UP000192674"/>
    </source>
</evidence>
<organism evidence="2 3">
    <name type="scientific">Kibdelosporangium aridum</name>
    <dbReference type="NCBI Taxonomy" id="2030"/>
    <lineage>
        <taxon>Bacteria</taxon>
        <taxon>Bacillati</taxon>
        <taxon>Actinomycetota</taxon>
        <taxon>Actinomycetes</taxon>
        <taxon>Pseudonocardiales</taxon>
        <taxon>Pseudonocardiaceae</taxon>
        <taxon>Kibdelosporangium</taxon>
    </lineage>
</organism>
<keyword evidence="3" id="KW-1185">Reference proteome</keyword>
<proteinExistence type="predicted"/>
<gene>
    <name evidence="2" type="ORF">SAMN05661093_10725</name>
</gene>
<reference evidence="2 3" key="1">
    <citation type="submission" date="2017-04" db="EMBL/GenBank/DDBJ databases">
        <authorList>
            <person name="Afonso C.L."/>
            <person name="Miller P.J."/>
            <person name="Scott M.A."/>
            <person name="Spackman E."/>
            <person name="Goraichik I."/>
            <person name="Dimitrov K.M."/>
            <person name="Suarez D.L."/>
            <person name="Swayne D.E."/>
        </authorList>
    </citation>
    <scope>NUCLEOTIDE SEQUENCE [LARGE SCALE GENOMIC DNA]</scope>
    <source>
        <strain evidence="2 3">DSM 43828</strain>
    </source>
</reference>
<dbReference type="Proteomes" id="UP000192674">
    <property type="component" value="Unassembled WGS sequence"/>
</dbReference>
<feature type="region of interest" description="Disordered" evidence="1">
    <location>
        <begin position="28"/>
        <end position="70"/>
    </location>
</feature>
<feature type="compositionally biased region" description="Polar residues" evidence="1">
    <location>
        <begin position="50"/>
        <end position="62"/>
    </location>
</feature>
<dbReference type="AlphaFoldDB" id="A0A1W2FZT0"/>